<protein>
    <submittedName>
        <fullName evidence="2">Uncharacterized protein</fullName>
    </submittedName>
</protein>
<accession>A0A915IYJ8</accession>
<name>A0A915IYJ8_ROMCU</name>
<dbReference type="WBParaSite" id="nRc.2.0.1.t18904-RA">
    <property type="protein sequence ID" value="nRc.2.0.1.t18904-RA"/>
    <property type="gene ID" value="nRc.2.0.1.g18904"/>
</dbReference>
<proteinExistence type="predicted"/>
<dbReference type="Proteomes" id="UP000887565">
    <property type="component" value="Unplaced"/>
</dbReference>
<sequence>MVVQKLKYKNGSTKIRNYPRVCQFFEEACKYEVERVTWTIEKRLTVAQIGMCALGLLSHY</sequence>
<evidence type="ECO:0000313" key="1">
    <source>
        <dbReference type="Proteomes" id="UP000887565"/>
    </source>
</evidence>
<reference evidence="2" key="1">
    <citation type="submission" date="2022-11" db="UniProtKB">
        <authorList>
            <consortium name="WormBaseParasite"/>
        </authorList>
    </citation>
    <scope>IDENTIFICATION</scope>
</reference>
<evidence type="ECO:0000313" key="2">
    <source>
        <dbReference type="WBParaSite" id="nRc.2.0.1.t18904-RA"/>
    </source>
</evidence>
<organism evidence="1 2">
    <name type="scientific">Romanomermis culicivorax</name>
    <name type="common">Nematode worm</name>
    <dbReference type="NCBI Taxonomy" id="13658"/>
    <lineage>
        <taxon>Eukaryota</taxon>
        <taxon>Metazoa</taxon>
        <taxon>Ecdysozoa</taxon>
        <taxon>Nematoda</taxon>
        <taxon>Enoplea</taxon>
        <taxon>Dorylaimia</taxon>
        <taxon>Mermithida</taxon>
        <taxon>Mermithoidea</taxon>
        <taxon>Mermithidae</taxon>
        <taxon>Romanomermis</taxon>
    </lineage>
</organism>
<keyword evidence="1" id="KW-1185">Reference proteome</keyword>
<dbReference type="AlphaFoldDB" id="A0A915IYJ8"/>